<keyword evidence="1" id="KW-0732">Signal</keyword>
<reference evidence="2 3" key="1">
    <citation type="journal article" date="2018" name="IMA Fungus">
        <title>IMA Genome-F 9: Draft genome sequence of Annulohypoxylon stygium, Aspergillus mulundensis, Berkeleyomyces basicola (syn. Thielaviopsis basicola), Ceratocystis smalleyi, two Cercospora beticola strains, Coleophoma cylindrospora, Fusarium fracticaudum, Phialophora cf. hyalina, and Morchella septimelata.</title>
        <authorList>
            <person name="Wingfield B.D."/>
            <person name="Bills G.F."/>
            <person name="Dong Y."/>
            <person name="Huang W."/>
            <person name="Nel W.J."/>
            <person name="Swalarsk-Parry B.S."/>
            <person name="Vaghefi N."/>
            <person name="Wilken P.M."/>
            <person name="An Z."/>
            <person name="de Beer Z.W."/>
            <person name="De Vos L."/>
            <person name="Chen L."/>
            <person name="Duong T.A."/>
            <person name="Gao Y."/>
            <person name="Hammerbacher A."/>
            <person name="Kikkert J.R."/>
            <person name="Li Y."/>
            <person name="Li H."/>
            <person name="Li K."/>
            <person name="Li Q."/>
            <person name="Liu X."/>
            <person name="Ma X."/>
            <person name="Naidoo K."/>
            <person name="Pethybridge S.J."/>
            <person name="Sun J."/>
            <person name="Steenkamp E.T."/>
            <person name="van der Nest M.A."/>
            <person name="van Wyk S."/>
            <person name="Wingfield M.J."/>
            <person name="Xiong C."/>
            <person name="Yue Q."/>
            <person name="Zhang X."/>
        </authorList>
    </citation>
    <scope>NUCLEOTIDE SEQUENCE [LARGE SCALE GENOMIC DNA]</scope>
    <source>
        <strain evidence="2 3">BP5796</strain>
    </source>
</reference>
<accession>A0A3D8RV44</accession>
<dbReference type="Proteomes" id="UP000256328">
    <property type="component" value="Unassembled WGS sequence"/>
</dbReference>
<organism evidence="2 3">
    <name type="scientific">Coleophoma crateriformis</name>
    <dbReference type="NCBI Taxonomy" id="565419"/>
    <lineage>
        <taxon>Eukaryota</taxon>
        <taxon>Fungi</taxon>
        <taxon>Dikarya</taxon>
        <taxon>Ascomycota</taxon>
        <taxon>Pezizomycotina</taxon>
        <taxon>Leotiomycetes</taxon>
        <taxon>Helotiales</taxon>
        <taxon>Dermateaceae</taxon>
        <taxon>Coleophoma</taxon>
    </lineage>
</organism>
<keyword evidence="3" id="KW-1185">Reference proteome</keyword>
<gene>
    <name evidence="2" type="ORF">BP5796_05775</name>
</gene>
<evidence type="ECO:0000313" key="2">
    <source>
        <dbReference type="EMBL" id="RDW77923.1"/>
    </source>
</evidence>
<feature type="chain" id="PRO_5017692367" description="Dynactin arp1 p25 subunit protein" evidence="1">
    <location>
        <begin position="25"/>
        <end position="202"/>
    </location>
</feature>
<evidence type="ECO:0000313" key="3">
    <source>
        <dbReference type="Proteomes" id="UP000256328"/>
    </source>
</evidence>
<protein>
    <recommendedName>
        <fullName evidence="4">Dynactin arp1 p25 subunit protein</fullName>
    </recommendedName>
</protein>
<proteinExistence type="predicted"/>
<dbReference type="OrthoDB" id="4160690at2759"/>
<evidence type="ECO:0000256" key="1">
    <source>
        <dbReference type="SAM" id="SignalP"/>
    </source>
</evidence>
<feature type="signal peptide" evidence="1">
    <location>
        <begin position="1"/>
        <end position="24"/>
    </location>
</feature>
<dbReference type="EMBL" id="PDLN01000008">
    <property type="protein sequence ID" value="RDW77923.1"/>
    <property type="molecule type" value="Genomic_DNA"/>
</dbReference>
<name>A0A3D8RV44_9HELO</name>
<sequence length="202" mass="20068">MYPTKPAVISAIALGSLLVASVSASADPEWKIVRRQDGNESVAVGTNLYNCHDNCGEAILEEEVDGYCNSTIFSTDYAACLQCAGSDNEDIWQYYGPYLTQGAAACGSSTVPLSGTQANVTSAIAAQTEASAASTTASSLLTSATVGATTTTGSASPASTATGTSASSTASSTATSFATQIQPVGAGIVAGLAALLLACNLA</sequence>
<dbReference type="AlphaFoldDB" id="A0A3D8RV44"/>
<evidence type="ECO:0008006" key="4">
    <source>
        <dbReference type="Google" id="ProtNLM"/>
    </source>
</evidence>
<comment type="caution">
    <text evidence="2">The sequence shown here is derived from an EMBL/GenBank/DDBJ whole genome shotgun (WGS) entry which is preliminary data.</text>
</comment>